<gene>
    <name evidence="1" type="ORF">A3D06_00470</name>
</gene>
<dbReference type="AlphaFoldDB" id="A0A1F7HDJ8"/>
<accession>A0A1F7HDJ8</accession>
<evidence type="ECO:0000313" key="2">
    <source>
        <dbReference type="Proteomes" id="UP000177027"/>
    </source>
</evidence>
<organism evidence="1 2">
    <name type="scientific">Candidatus Roizmanbacteria bacterium RIFCSPHIGHO2_02_FULL_40_9</name>
    <dbReference type="NCBI Taxonomy" id="1802042"/>
    <lineage>
        <taxon>Bacteria</taxon>
        <taxon>Candidatus Roizmaniibacteriota</taxon>
    </lineage>
</organism>
<proteinExistence type="predicted"/>
<evidence type="ECO:0000313" key="1">
    <source>
        <dbReference type="EMBL" id="OGK29064.1"/>
    </source>
</evidence>
<reference evidence="1 2" key="1">
    <citation type="journal article" date="2016" name="Nat. Commun.">
        <title>Thousands of microbial genomes shed light on interconnected biogeochemical processes in an aquifer system.</title>
        <authorList>
            <person name="Anantharaman K."/>
            <person name="Brown C.T."/>
            <person name="Hug L.A."/>
            <person name="Sharon I."/>
            <person name="Castelle C.J."/>
            <person name="Probst A.J."/>
            <person name="Thomas B.C."/>
            <person name="Singh A."/>
            <person name="Wilkins M.J."/>
            <person name="Karaoz U."/>
            <person name="Brodie E.L."/>
            <person name="Williams K.H."/>
            <person name="Hubbard S.S."/>
            <person name="Banfield J.F."/>
        </authorList>
    </citation>
    <scope>NUCLEOTIDE SEQUENCE [LARGE SCALE GENOMIC DNA]</scope>
</reference>
<comment type="caution">
    <text evidence="1">The sequence shown here is derived from an EMBL/GenBank/DDBJ whole genome shotgun (WGS) entry which is preliminary data.</text>
</comment>
<name>A0A1F7HDJ8_9BACT</name>
<protein>
    <submittedName>
        <fullName evidence="1">Uncharacterized protein</fullName>
    </submittedName>
</protein>
<dbReference type="EMBL" id="MFZS01000019">
    <property type="protein sequence ID" value="OGK29064.1"/>
    <property type="molecule type" value="Genomic_DNA"/>
</dbReference>
<dbReference type="Proteomes" id="UP000177027">
    <property type="component" value="Unassembled WGS sequence"/>
</dbReference>
<sequence length="312" mass="36178">MSQDEHHISHVVSSLLDIVPRSPLTKEEEKLTQAGKLVEVIYNRVTSTKFRKSSIDEGTVNFYKKYLQKAIENNERIRLYFLFGGYKQARLSNAPYPDWAEVFNINLALKAATSIESIYDSGVDVIYRGDEVVTTLIGNYKVSARKAYAKRLNEIMALFNQHIPHNRSINVRYELTSETSPEEKLFKLMDELYPKYKKTFDSLSQEVQEQRIQKSYRNQCWDGEKDLTSLSEEERLTKVKWASIMHDVFLEADVKLAEEYFNNGISISFRKGIPGCIHYGSCSSSTVQFWAGEGFLEMRDDRIVPWILSYEQ</sequence>